<evidence type="ECO:0000313" key="2">
    <source>
        <dbReference type="EMBL" id="KEO82001.1"/>
    </source>
</evidence>
<accession>A0A074LIG7</accession>
<organism evidence="2 3">
    <name type="scientific">Tumebacillus flagellatus</name>
    <dbReference type="NCBI Taxonomy" id="1157490"/>
    <lineage>
        <taxon>Bacteria</taxon>
        <taxon>Bacillati</taxon>
        <taxon>Bacillota</taxon>
        <taxon>Bacilli</taxon>
        <taxon>Bacillales</taxon>
        <taxon>Alicyclobacillaceae</taxon>
        <taxon>Tumebacillus</taxon>
    </lineage>
</organism>
<proteinExistence type="predicted"/>
<dbReference type="InterPro" id="IPR058955">
    <property type="entry name" value="GAPS4b_N"/>
</dbReference>
<dbReference type="EMBL" id="JMIR01000029">
    <property type="protein sequence ID" value="KEO82001.1"/>
    <property type="molecule type" value="Genomic_DNA"/>
</dbReference>
<dbReference type="AlphaFoldDB" id="A0A074LIG7"/>
<sequence length="380" mass="43638">MSSNTDLYPEPSIDTILPFGEIFRPLIGPSYLSEADLKKMLSKRGIYVGRADLITPILLSCIFSPKEFAFLQDKQRTKENDRKYRTENHSWINAEITLSDALDQIQVPLDLIPDDSPFTIEGGIQSYSVEDKEGNVVSFDLPTRRMDLSQVWAQRKTIHPGKLIIKLDKDKKTLEYIAERTSAESGEAVEILKKFIHSQFREFKYVSLDSIENRILFRSFSNEQRIKFMLDLTTGDGTGGFEFNEIINLEIGFDNQKKVPEDIVWMKDTVKKSILNGKRLHGAKYLIDSSYHECTIIESIEAVYEFNYGGNIGKCVIEYGFPKCLSAKMDDIIQFEVRVGTPRFNKNFSGSSKSVEQYIWKKFDEIKTRVYSNMASILDQ</sequence>
<dbReference type="STRING" id="1157490.EL26_17680"/>
<name>A0A074LIG7_9BACL</name>
<gene>
    <name evidence="2" type="ORF">EL26_17680</name>
</gene>
<protein>
    <recommendedName>
        <fullName evidence="1">GAPS4b N-terminal domain-containing protein</fullName>
    </recommendedName>
</protein>
<feature type="domain" description="GAPS4b N-terminal" evidence="1">
    <location>
        <begin position="21"/>
        <end position="80"/>
    </location>
</feature>
<reference evidence="2 3" key="1">
    <citation type="journal article" date="2013" name="Int. J. Syst. Evol. Microbiol.">
        <title>Tumebacillus flagellatus sp. nov., an alpha-amylase/pullulanase-producing bacterium isolated from cassava wastewater.</title>
        <authorList>
            <person name="Wang Q."/>
            <person name="Xie N."/>
            <person name="Qin Y."/>
            <person name="Shen N."/>
            <person name="Zhu J."/>
            <person name="Mi H."/>
            <person name="Huang R."/>
        </authorList>
    </citation>
    <scope>NUCLEOTIDE SEQUENCE [LARGE SCALE GENOMIC DNA]</scope>
    <source>
        <strain evidence="2 3">GST4</strain>
    </source>
</reference>
<dbReference type="eggNOG" id="ENOG503077T">
    <property type="taxonomic scope" value="Bacteria"/>
</dbReference>
<dbReference type="RefSeq" id="WP_038091522.1">
    <property type="nucleotide sequence ID" value="NZ_JMIR01000029.1"/>
</dbReference>
<dbReference type="Pfam" id="PF26110">
    <property type="entry name" value="GAPS4b_N"/>
    <property type="match status" value="1"/>
</dbReference>
<dbReference type="OrthoDB" id="2680312at2"/>
<dbReference type="Proteomes" id="UP000027931">
    <property type="component" value="Unassembled WGS sequence"/>
</dbReference>
<comment type="caution">
    <text evidence="2">The sequence shown here is derived from an EMBL/GenBank/DDBJ whole genome shotgun (WGS) entry which is preliminary data.</text>
</comment>
<keyword evidence="3" id="KW-1185">Reference proteome</keyword>
<evidence type="ECO:0000259" key="1">
    <source>
        <dbReference type="Pfam" id="PF26110"/>
    </source>
</evidence>
<evidence type="ECO:0000313" key="3">
    <source>
        <dbReference type="Proteomes" id="UP000027931"/>
    </source>
</evidence>